<gene>
    <name evidence="1" type="ORF">V5799_021132</name>
</gene>
<keyword evidence="2" id="KW-1185">Reference proteome</keyword>
<name>A0AAQ4FT62_AMBAM</name>
<organism evidence="1 2">
    <name type="scientific">Amblyomma americanum</name>
    <name type="common">Lone star tick</name>
    <dbReference type="NCBI Taxonomy" id="6943"/>
    <lineage>
        <taxon>Eukaryota</taxon>
        <taxon>Metazoa</taxon>
        <taxon>Ecdysozoa</taxon>
        <taxon>Arthropoda</taxon>
        <taxon>Chelicerata</taxon>
        <taxon>Arachnida</taxon>
        <taxon>Acari</taxon>
        <taxon>Parasitiformes</taxon>
        <taxon>Ixodida</taxon>
        <taxon>Ixodoidea</taxon>
        <taxon>Ixodidae</taxon>
        <taxon>Amblyomminae</taxon>
        <taxon>Amblyomma</taxon>
    </lineage>
</organism>
<protein>
    <submittedName>
        <fullName evidence="1">Uncharacterized protein</fullName>
    </submittedName>
</protein>
<evidence type="ECO:0000313" key="1">
    <source>
        <dbReference type="EMBL" id="KAK8789092.1"/>
    </source>
</evidence>
<reference evidence="1 2" key="1">
    <citation type="journal article" date="2023" name="Arcadia Sci">
        <title>De novo assembly of a long-read Amblyomma americanum tick genome.</title>
        <authorList>
            <person name="Chou S."/>
            <person name="Poskanzer K.E."/>
            <person name="Rollins M."/>
            <person name="Thuy-Boun P.S."/>
        </authorList>
    </citation>
    <scope>NUCLEOTIDE SEQUENCE [LARGE SCALE GENOMIC DNA]</scope>
    <source>
        <strain evidence="1">F_SG_1</strain>
        <tissue evidence="1">Salivary glands</tissue>
    </source>
</reference>
<dbReference type="EMBL" id="JARKHS020000165">
    <property type="protein sequence ID" value="KAK8789092.1"/>
    <property type="molecule type" value="Genomic_DNA"/>
</dbReference>
<proteinExistence type="predicted"/>
<dbReference type="AlphaFoldDB" id="A0AAQ4FT62"/>
<comment type="caution">
    <text evidence="1">The sequence shown here is derived from an EMBL/GenBank/DDBJ whole genome shotgun (WGS) entry which is preliminary data.</text>
</comment>
<sequence>MPLQAGMDCDPSTVRVAVSSCRPDQVYGITNEQPAVQRYVAVMKARGHDVEAFRSGYGRGHFMSMAGSFTGQATLRPVRYSFTWLS</sequence>
<dbReference type="Proteomes" id="UP001321473">
    <property type="component" value="Unassembled WGS sequence"/>
</dbReference>
<evidence type="ECO:0000313" key="2">
    <source>
        <dbReference type="Proteomes" id="UP001321473"/>
    </source>
</evidence>
<accession>A0AAQ4FT62</accession>